<comment type="caution">
    <text evidence="7">The sequence shown here is derived from an EMBL/GenBank/DDBJ whole genome shotgun (WGS) entry which is preliminary data.</text>
</comment>
<evidence type="ECO:0000256" key="3">
    <source>
        <dbReference type="ARBA" id="ARBA00022840"/>
    </source>
</evidence>
<dbReference type="InterPro" id="IPR036187">
    <property type="entry name" value="DNA_mismatch_repair_MutS_sf"/>
</dbReference>
<evidence type="ECO:0000313" key="7">
    <source>
        <dbReference type="EMBL" id="KAF9983341.1"/>
    </source>
</evidence>
<dbReference type="OrthoDB" id="276261at2759"/>
<dbReference type="GO" id="GO:0007131">
    <property type="term" value="P:reciprocal meiotic recombination"/>
    <property type="evidence" value="ECO:0007669"/>
    <property type="project" value="TreeGrafter"/>
</dbReference>
<dbReference type="InterPro" id="IPR007861">
    <property type="entry name" value="DNA_mismatch_repair_MutS_clamp"/>
</dbReference>
<dbReference type="AlphaFoldDB" id="A0A9P6SNS9"/>
<evidence type="ECO:0000256" key="5">
    <source>
        <dbReference type="ARBA" id="ARBA00023254"/>
    </source>
</evidence>
<evidence type="ECO:0000256" key="1">
    <source>
        <dbReference type="ARBA" id="ARBA00006271"/>
    </source>
</evidence>
<dbReference type="GO" id="GO:0006298">
    <property type="term" value="P:mismatch repair"/>
    <property type="evidence" value="ECO:0007669"/>
    <property type="project" value="InterPro"/>
</dbReference>
<evidence type="ECO:0000256" key="2">
    <source>
        <dbReference type="ARBA" id="ARBA00022741"/>
    </source>
</evidence>
<dbReference type="SUPFAM" id="SSF48334">
    <property type="entry name" value="DNA repair protein MutS, domain III"/>
    <property type="match status" value="1"/>
</dbReference>
<dbReference type="Pfam" id="PF05192">
    <property type="entry name" value="MutS_III"/>
    <property type="match status" value="1"/>
</dbReference>
<dbReference type="InterPro" id="IPR007696">
    <property type="entry name" value="DNA_mismatch_repair_MutS_core"/>
</dbReference>
<comment type="similarity">
    <text evidence="1">Belongs to the DNA mismatch repair MutS family.</text>
</comment>
<dbReference type="PANTHER" id="PTHR11361:SF21">
    <property type="entry name" value="MUTS PROTEIN HOMOLOG 4"/>
    <property type="match status" value="1"/>
</dbReference>
<dbReference type="SMART" id="SM00533">
    <property type="entry name" value="MUTSd"/>
    <property type="match status" value="1"/>
</dbReference>
<organism evidence="7 8">
    <name type="scientific">Modicella reniformis</name>
    <dbReference type="NCBI Taxonomy" id="1440133"/>
    <lineage>
        <taxon>Eukaryota</taxon>
        <taxon>Fungi</taxon>
        <taxon>Fungi incertae sedis</taxon>
        <taxon>Mucoromycota</taxon>
        <taxon>Mortierellomycotina</taxon>
        <taxon>Mortierellomycetes</taxon>
        <taxon>Mortierellales</taxon>
        <taxon>Mortierellaceae</taxon>
        <taxon>Modicella</taxon>
    </lineage>
</organism>
<keyword evidence="3" id="KW-0067">ATP-binding</keyword>
<dbReference type="InterPro" id="IPR045076">
    <property type="entry name" value="MutS"/>
</dbReference>
<dbReference type="Pfam" id="PF05190">
    <property type="entry name" value="MutS_IV"/>
    <property type="match status" value="1"/>
</dbReference>
<dbReference type="SUPFAM" id="SSF52540">
    <property type="entry name" value="P-loop containing nucleoside triphosphate hydrolases"/>
    <property type="match status" value="1"/>
</dbReference>
<dbReference type="Pfam" id="PF00488">
    <property type="entry name" value="MutS_V"/>
    <property type="match status" value="1"/>
</dbReference>
<dbReference type="InterPro" id="IPR027417">
    <property type="entry name" value="P-loop_NTPase"/>
</dbReference>
<sequence length="524" mass="58932">MPTTAVDPINSKLVRIIKENIPSSTITPIARRFFNDTTGLQYIQKYIIKEGSASLLLGIPTKYFCLAATAAVMRHIEETRNATFLNHSVQFKYQICQGSMVIDCATARNLELTINLSTQNDKATLFGILNETLTPMGARLLRSNILQPLTDEKTINTRLNCVQELTEAEDTFYALKTSLKAFNDIDHLITSFIQVPTKPSVKHSEQGINRIINLKHTLKSIEHVAQAVGACENRLLRTIHRLLTDQRLERFSRLIDTVIEQNVVLEKTAIGLRNQRCFAVKAGCNGLLDVARQTYKETINDIFEVVNRYVDEYNVHLKVQFSVTMGYYLSTTVDQLEGGELPLIFINVIKKNKKLTFTTLELMKKNAKINDSLTEVYLMSDKIVNDLCCNIRSEIGTLYKASEAIAMLDMLLAFAHLCTVSNYVRPVFTDTLVIKQGRHPIIEKLYSTPFVPNDTYISSASTFQTITGPNMSGKSTYLRQVALLTIMAQIGSFVPAEFGAFRIMDQASKPMIELLLECKTLDGD</sequence>
<dbReference type="Gene3D" id="1.10.1420.10">
    <property type="match status" value="2"/>
</dbReference>
<dbReference type="Gene3D" id="3.40.50.300">
    <property type="entry name" value="P-loop containing nucleotide triphosphate hydrolases"/>
    <property type="match status" value="1"/>
</dbReference>
<name>A0A9P6SNS9_9FUNG</name>
<dbReference type="Proteomes" id="UP000749646">
    <property type="component" value="Unassembled WGS sequence"/>
</dbReference>
<feature type="domain" description="DNA mismatch repair protein MutS core" evidence="6">
    <location>
        <begin position="120"/>
        <end position="445"/>
    </location>
</feature>
<dbReference type="InterPro" id="IPR000432">
    <property type="entry name" value="DNA_mismatch_repair_MutS_C"/>
</dbReference>
<accession>A0A9P6SNS9</accession>
<gene>
    <name evidence="7" type="primary">MSH4</name>
    <name evidence="7" type="ORF">BGZ65_001913</name>
</gene>
<dbReference type="GO" id="GO:0005524">
    <property type="term" value="F:ATP binding"/>
    <property type="evidence" value="ECO:0007669"/>
    <property type="project" value="UniProtKB-KW"/>
</dbReference>
<keyword evidence="4" id="KW-0238">DNA-binding</keyword>
<dbReference type="GO" id="GO:0140664">
    <property type="term" value="F:ATP-dependent DNA damage sensor activity"/>
    <property type="evidence" value="ECO:0007669"/>
    <property type="project" value="InterPro"/>
</dbReference>
<reference evidence="7" key="1">
    <citation type="journal article" date="2020" name="Fungal Divers.">
        <title>Resolving the Mortierellaceae phylogeny through synthesis of multi-gene phylogenetics and phylogenomics.</title>
        <authorList>
            <person name="Vandepol N."/>
            <person name="Liber J."/>
            <person name="Desiro A."/>
            <person name="Na H."/>
            <person name="Kennedy M."/>
            <person name="Barry K."/>
            <person name="Grigoriev I.V."/>
            <person name="Miller A.N."/>
            <person name="O'Donnell K."/>
            <person name="Stajich J.E."/>
            <person name="Bonito G."/>
        </authorList>
    </citation>
    <scope>NUCLEOTIDE SEQUENCE</scope>
    <source>
        <strain evidence="7">MES-2147</strain>
    </source>
</reference>
<dbReference type="EMBL" id="JAAAHW010003489">
    <property type="protein sequence ID" value="KAF9983341.1"/>
    <property type="molecule type" value="Genomic_DNA"/>
</dbReference>
<keyword evidence="2" id="KW-0547">Nucleotide-binding</keyword>
<dbReference type="PANTHER" id="PTHR11361">
    <property type="entry name" value="DNA MISMATCH REPAIR PROTEIN MUTS FAMILY MEMBER"/>
    <property type="match status" value="1"/>
</dbReference>
<keyword evidence="8" id="KW-1185">Reference proteome</keyword>
<evidence type="ECO:0000313" key="8">
    <source>
        <dbReference type="Proteomes" id="UP000749646"/>
    </source>
</evidence>
<protein>
    <submittedName>
        <fullName evidence="7">MutS protein msh4</fullName>
    </submittedName>
</protein>
<keyword evidence="5" id="KW-0469">Meiosis</keyword>
<evidence type="ECO:0000256" key="4">
    <source>
        <dbReference type="ARBA" id="ARBA00023125"/>
    </source>
</evidence>
<proteinExistence type="inferred from homology"/>
<dbReference type="PIRSF" id="PIRSF005813">
    <property type="entry name" value="MSH2"/>
    <property type="match status" value="1"/>
</dbReference>
<dbReference type="GO" id="GO:0030983">
    <property type="term" value="F:mismatched DNA binding"/>
    <property type="evidence" value="ECO:0007669"/>
    <property type="project" value="InterPro"/>
</dbReference>
<evidence type="ECO:0000259" key="6">
    <source>
        <dbReference type="SMART" id="SM00533"/>
    </source>
</evidence>
<dbReference type="InterPro" id="IPR011184">
    <property type="entry name" value="DNA_mismatch_repair_Msh2"/>
</dbReference>
<dbReference type="GO" id="GO:0005634">
    <property type="term" value="C:nucleus"/>
    <property type="evidence" value="ECO:0007669"/>
    <property type="project" value="TreeGrafter"/>
</dbReference>